<protein>
    <submittedName>
        <fullName evidence="1">AAA family ATPase</fullName>
    </submittedName>
</protein>
<evidence type="ECO:0000313" key="1">
    <source>
        <dbReference type="EMBL" id="HJG91893.1"/>
    </source>
</evidence>
<proteinExistence type="predicted"/>
<dbReference type="AlphaFoldDB" id="A0A921MWN6"/>
<dbReference type="Proteomes" id="UP000742460">
    <property type="component" value="Unassembled WGS sequence"/>
</dbReference>
<evidence type="ECO:0000313" key="2">
    <source>
        <dbReference type="Proteomes" id="UP000742460"/>
    </source>
</evidence>
<organism evidence="1 2">
    <name type="scientific">Brachybacterium massiliense</name>
    <dbReference type="NCBI Taxonomy" id="1755098"/>
    <lineage>
        <taxon>Bacteria</taxon>
        <taxon>Bacillati</taxon>
        <taxon>Actinomycetota</taxon>
        <taxon>Actinomycetes</taxon>
        <taxon>Micrococcales</taxon>
        <taxon>Dermabacteraceae</taxon>
        <taxon>Brachybacterium</taxon>
    </lineage>
</organism>
<gene>
    <name evidence="1" type="ORF">K8V81_09220</name>
</gene>
<dbReference type="SUPFAM" id="SSF52540">
    <property type="entry name" value="P-loop containing nucleoside triphosphate hydrolases"/>
    <property type="match status" value="1"/>
</dbReference>
<dbReference type="InterPro" id="IPR027417">
    <property type="entry name" value="P-loop_NTPase"/>
</dbReference>
<accession>A0A921MWN6</accession>
<comment type="caution">
    <text evidence="1">The sequence shown here is derived from an EMBL/GenBank/DDBJ whole genome shotgun (WGS) entry which is preliminary data.</text>
</comment>
<dbReference type="Pfam" id="PF13671">
    <property type="entry name" value="AAA_33"/>
    <property type="match status" value="1"/>
</dbReference>
<dbReference type="Gene3D" id="3.40.50.300">
    <property type="entry name" value="P-loop containing nucleotide triphosphate hydrolases"/>
    <property type="match status" value="1"/>
</dbReference>
<reference evidence="1" key="2">
    <citation type="submission" date="2021-09" db="EMBL/GenBank/DDBJ databases">
        <authorList>
            <person name="Gilroy R."/>
        </authorList>
    </citation>
    <scope>NUCLEOTIDE SEQUENCE</scope>
    <source>
        <strain evidence="1">ChiGjej5B5-22894</strain>
    </source>
</reference>
<reference evidence="1" key="1">
    <citation type="journal article" date="2021" name="PeerJ">
        <title>Extensive microbial diversity within the chicken gut microbiome revealed by metagenomics and culture.</title>
        <authorList>
            <person name="Gilroy R."/>
            <person name="Ravi A."/>
            <person name="Getino M."/>
            <person name="Pursley I."/>
            <person name="Horton D.L."/>
            <person name="Alikhan N.F."/>
            <person name="Baker D."/>
            <person name="Gharbi K."/>
            <person name="Hall N."/>
            <person name="Watson M."/>
            <person name="Adriaenssens E.M."/>
            <person name="Foster-Nyarko E."/>
            <person name="Jarju S."/>
            <person name="Secka A."/>
            <person name="Antonio M."/>
            <person name="Oren A."/>
            <person name="Chaudhuri R.R."/>
            <person name="La Ragione R."/>
            <person name="Hildebrand F."/>
            <person name="Pallen M.J."/>
        </authorList>
    </citation>
    <scope>NUCLEOTIDE SEQUENCE</scope>
    <source>
        <strain evidence="1">ChiGjej5B5-22894</strain>
    </source>
</reference>
<sequence>MSGADAGADVAAPAPRAVLLNGAVGVGKTTALDAIGEELAGRRIPGAALDLDWLRRAWPAPDADPFHHQLELANLGAVAANLREAGAQVLLAAGVLEAREDREGYERAFACPLTVVRLIAPRQLVRERLRRRHELDSAGLAWHLDRFDELTGILDAAGVEDVTVPIGQDPQATARAVLTAVGI</sequence>
<dbReference type="EMBL" id="DYUE01000215">
    <property type="protein sequence ID" value="HJG91893.1"/>
    <property type="molecule type" value="Genomic_DNA"/>
</dbReference>
<name>A0A921MWN6_9MICO</name>